<name>A0A2P6NY49_9EUKA</name>
<dbReference type="InterPro" id="IPR041679">
    <property type="entry name" value="DNA2/NAM7-like_C"/>
</dbReference>
<comment type="caution">
    <text evidence="9">The sequence shown here is derived from an EMBL/GenBank/DDBJ whole genome shotgun (WGS) entry which is preliminary data.</text>
</comment>
<dbReference type="STRING" id="1890364.A0A2P6NY49"/>
<dbReference type="InterPro" id="IPR045055">
    <property type="entry name" value="DNA2/NAM7-like"/>
</dbReference>
<keyword evidence="3 9" id="KW-0347">Helicase</keyword>
<evidence type="ECO:0000313" key="9">
    <source>
        <dbReference type="EMBL" id="PRP88875.1"/>
    </source>
</evidence>
<feature type="compositionally biased region" description="Low complexity" evidence="6">
    <location>
        <begin position="1722"/>
        <end position="1738"/>
    </location>
</feature>
<evidence type="ECO:0000256" key="3">
    <source>
        <dbReference type="ARBA" id="ARBA00022806"/>
    </source>
</evidence>
<feature type="region of interest" description="Disordered" evidence="6">
    <location>
        <begin position="1848"/>
        <end position="1869"/>
    </location>
</feature>
<evidence type="ECO:0000256" key="5">
    <source>
        <dbReference type="SAM" id="Coils"/>
    </source>
</evidence>
<dbReference type="SUPFAM" id="SSF48371">
    <property type="entry name" value="ARM repeat"/>
    <property type="match status" value="1"/>
</dbReference>
<keyword evidence="5" id="KW-0175">Coiled coil</keyword>
<feature type="compositionally biased region" description="Basic and acidic residues" evidence="6">
    <location>
        <begin position="1852"/>
        <end position="1861"/>
    </location>
</feature>
<dbReference type="Gene3D" id="3.40.50.300">
    <property type="entry name" value="P-loop containing nucleotide triphosphate hydrolases"/>
    <property type="match status" value="2"/>
</dbReference>
<feature type="compositionally biased region" description="Low complexity" evidence="6">
    <location>
        <begin position="1636"/>
        <end position="1647"/>
    </location>
</feature>
<dbReference type="InterPro" id="IPR047187">
    <property type="entry name" value="SF1_C_Upf1"/>
</dbReference>
<dbReference type="InterPro" id="IPR041677">
    <property type="entry name" value="DNA2/NAM7_AAA_11"/>
</dbReference>
<dbReference type="CDD" id="cd18042">
    <property type="entry name" value="DEXXQc_SETX"/>
    <property type="match status" value="1"/>
</dbReference>
<dbReference type="OrthoDB" id="6513042at2759"/>
<feature type="compositionally biased region" description="Polar residues" evidence="6">
    <location>
        <begin position="1613"/>
        <end position="1625"/>
    </location>
</feature>
<dbReference type="SUPFAM" id="SSF52540">
    <property type="entry name" value="P-loop containing nucleoside triphosphate hydrolases"/>
    <property type="match status" value="1"/>
</dbReference>
<gene>
    <name evidence="9" type="ORF">PROFUN_00343</name>
</gene>
<feature type="compositionally biased region" description="Basic and acidic residues" evidence="6">
    <location>
        <begin position="1764"/>
        <end position="1806"/>
    </location>
</feature>
<keyword evidence="2" id="KW-0378">Hydrolase</keyword>
<evidence type="ECO:0000256" key="1">
    <source>
        <dbReference type="ARBA" id="ARBA00022741"/>
    </source>
</evidence>
<protein>
    <submittedName>
        <fullName evidence="9">Helicase sen1</fullName>
    </submittedName>
</protein>
<dbReference type="GO" id="GO:0005694">
    <property type="term" value="C:chromosome"/>
    <property type="evidence" value="ECO:0007669"/>
    <property type="project" value="UniProtKB-ARBA"/>
</dbReference>
<feature type="region of interest" description="Disordered" evidence="6">
    <location>
        <begin position="1707"/>
        <end position="1830"/>
    </location>
</feature>
<keyword evidence="10" id="KW-1185">Reference proteome</keyword>
<reference evidence="9 10" key="1">
    <citation type="journal article" date="2018" name="Genome Biol. Evol.">
        <title>Multiple Roots of Fruiting Body Formation in Amoebozoa.</title>
        <authorList>
            <person name="Hillmann F."/>
            <person name="Forbes G."/>
            <person name="Novohradska S."/>
            <person name="Ferling I."/>
            <person name="Riege K."/>
            <person name="Groth M."/>
            <person name="Westermann M."/>
            <person name="Marz M."/>
            <person name="Spaller T."/>
            <person name="Winckler T."/>
            <person name="Schaap P."/>
            <person name="Glockner G."/>
        </authorList>
    </citation>
    <scope>NUCLEOTIDE SEQUENCE [LARGE SCALE GENOMIC DNA]</scope>
    <source>
        <strain evidence="9 10">Jena</strain>
    </source>
</reference>
<keyword evidence="4" id="KW-0067">ATP-binding</keyword>
<dbReference type="Pfam" id="PF13086">
    <property type="entry name" value="AAA_11"/>
    <property type="match status" value="1"/>
</dbReference>
<dbReference type="InParanoid" id="A0A2P6NY49"/>
<dbReference type="GO" id="GO:0005524">
    <property type="term" value="F:ATP binding"/>
    <property type="evidence" value="ECO:0007669"/>
    <property type="project" value="UniProtKB-KW"/>
</dbReference>
<feature type="compositionally biased region" description="Basic and acidic residues" evidence="6">
    <location>
        <begin position="1655"/>
        <end position="1668"/>
    </location>
</feature>
<evidence type="ECO:0000256" key="6">
    <source>
        <dbReference type="SAM" id="MobiDB-lite"/>
    </source>
</evidence>
<dbReference type="GO" id="GO:0016787">
    <property type="term" value="F:hydrolase activity"/>
    <property type="evidence" value="ECO:0007669"/>
    <property type="project" value="UniProtKB-KW"/>
</dbReference>
<evidence type="ECO:0000256" key="2">
    <source>
        <dbReference type="ARBA" id="ARBA00022801"/>
    </source>
</evidence>
<dbReference type="InterPro" id="IPR016024">
    <property type="entry name" value="ARM-type_fold"/>
</dbReference>
<dbReference type="EMBL" id="MDYQ01000007">
    <property type="protein sequence ID" value="PRP88875.1"/>
    <property type="molecule type" value="Genomic_DNA"/>
</dbReference>
<dbReference type="PANTHER" id="PTHR10887:SF495">
    <property type="entry name" value="HELICASE SENATAXIN ISOFORM X1-RELATED"/>
    <property type="match status" value="1"/>
</dbReference>
<feature type="domain" description="DNA2/NAM7 helicase helicase" evidence="7">
    <location>
        <begin position="1070"/>
        <end position="1362"/>
    </location>
</feature>
<dbReference type="Proteomes" id="UP000241769">
    <property type="component" value="Unassembled WGS sequence"/>
</dbReference>
<proteinExistence type="predicted"/>
<evidence type="ECO:0000259" key="7">
    <source>
        <dbReference type="Pfam" id="PF13086"/>
    </source>
</evidence>
<evidence type="ECO:0000256" key="4">
    <source>
        <dbReference type="ARBA" id="ARBA00022840"/>
    </source>
</evidence>
<dbReference type="InterPro" id="IPR027417">
    <property type="entry name" value="P-loop_NTPase"/>
</dbReference>
<dbReference type="Pfam" id="PF13087">
    <property type="entry name" value="AAA_12"/>
    <property type="match status" value="1"/>
</dbReference>
<accession>A0A2P6NY49</accession>
<keyword evidence="1" id="KW-0547">Nucleotide-binding</keyword>
<evidence type="ECO:0000313" key="10">
    <source>
        <dbReference type="Proteomes" id="UP000241769"/>
    </source>
</evidence>
<sequence>MSKGEVLSFPKQFLDLIDPPDGDGTFREDENTIIFFTYGLNFIAQREVSHLCIYQYYQGKQNFLHQDKFTSQSLSTFGEKMERQERKRITKSINKSDERYLPFILFELLLEKDHLGDEDLRAQLIEIIERTQGDIEILLPSQDESAKKYLLPGAYDLLFYSEVAVRSFAGALLTALPVVDDMDRFNTLIPFLESCIKEVLGTKNWDSVKRAATVKCEKTEFWAQSLIAMRSLSRDIIRNGLIQHFPIITKIIYENLPNEDTFLQSRSYFSLFAEAAGGELWNTSGCKGKAEDMASRLTRRPSGAFTDQETKFTVLVLRTFVDSIRSIPPGEFTSALNRVFSFLVRDKEPIVEVYRGTFRIIKSLLNDVEQRKGLLKMQRLWVPFMIRYLKRDVPDDVFRSVVFDAVGTLRRLSKSTDADAWAVHAREHEQWPKTLFENLFPSKGSQPILAGWAQQAVFIGHCSVGLLIIDDNPSKIKNFLNKGNSLHSILSTYFQGFVQFIQSVDLPTIFRQLDAVTECFFYLLVNPETHDAFVSQLDRCRSSVESLLRVLAARSCLPLLEGLYRCLKDLILKQPLSLFPFLRPLFGACAVYLPRMKQNRTEKISQVFSNVLKYLWVLCEMTMADHKQYGHLERDHASTMNAFFDMMLSCFDTFACVSHPTKLRQKLERGASSTFASLFEDSQKDLDESMTIVPSILENHPMWFHHYLACYTPSTSTKWQECMVEIIKQFKLHNVTMTDDLSNEEKQRLKPCLKLADQFVSEREDVSDGMIYAEEIERDKNERAKDILHQDLTHEPDTDTDVEDMAQDNQVKEFRAKMNRAPRGIKVLGETNLVASVIAQKKALANERKAALPPTLDDFWKVLLAWNYNDIDSEEFTRKLGLRKIPAKFSTAEEYRSVFKPLLLEELRSIIQQEREAPQSTRYHAIMIEKTHTLNDFIILDCKCSDTMTAQSLNPDDLVVLCREKPQGPKLGSHMLVRVEPLDKKEKHPPDLVRLRCYVTGRKEIVSSIVLKTIWHFKKICQLTTSNREWLALAGISRLSLLPNVLDPAKPIDDESGRIVDLGILDGEGFNSSQMEAIHAGCTKKGFVLLQGPPGTGKTKTICGLISVLLSNAPENLVKLGHPNSQRSQNHILVCAPSNAAVDEIALRLLREGLVGKEGRRFHPNIIRLGSVDTMHPDVRSISLDQKREEATRDQGGQIYKQKREFDNSREKLSQLKADVAKLTGEINLLNNAVDKMRIEGGNAEEIAVKLQRLRELNQSRRVLNDKFAPLDAQHKEEAKLYDNVSRESFKLILNSATIILSTLSGAGSDKMSLLDFGFDTVVVDEAAQTVEVSTLIPLKYGCKTCVLVGDPAQLPATVISRSAKEFSYEQSLFQRMQMAGVHVNVLTTQYRMHPELRLFPSREFYLDRLIDGNNVKNYPNHIQALPPYSFFNLTSSESSQGKSFINKEEAQFISQLFEYLDKDKTGRFDGKIGVITPYKQQVQELKRAFRPDRAERVEFGTVDGFQGREKDVVLFSCVRASDSQRGIGFLSDVRRMNVAITRPKMGLYIVGNIRSLRVNPFWNDLIEDALGRGRLYDVHDKSKFFEGLRRGEIEKFKMTQLSRSREIARPSVRSSQERPTQSTPPRADQPSRLFSQKNSSISKSIQVEGGDVSGSDREKFNGKRPLEDVTPSQFPAKRVAFEIETQTPSANENSTDEEHNLTLSALIDDTDYNEDAADSRSSLAEVSANEASANESSDQVHNSTDEDEPATQAPDSPKTMARKMKEQLMREKELAKQQSHQERMAEKKVASKTERIRLNHEEISRKPPSLKSGYRHSRGGGSALMPVRPIMKKTTKTHEQMVMDAMKAGRRLRESTEKLNSKSKRGGR</sequence>
<dbReference type="PANTHER" id="PTHR10887">
    <property type="entry name" value="DNA2/NAM7 HELICASE FAMILY"/>
    <property type="match status" value="1"/>
</dbReference>
<dbReference type="GO" id="GO:0004386">
    <property type="term" value="F:helicase activity"/>
    <property type="evidence" value="ECO:0007669"/>
    <property type="project" value="UniProtKB-KW"/>
</dbReference>
<feature type="coiled-coil region" evidence="5">
    <location>
        <begin position="1206"/>
        <end position="1240"/>
    </location>
</feature>
<dbReference type="CDD" id="cd18808">
    <property type="entry name" value="SF1_C_Upf1"/>
    <property type="match status" value="1"/>
</dbReference>
<evidence type="ECO:0000259" key="8">
    <source>
        <dbReference type="Pfam" id="PF13087"/>
    </source>
</evidence>
<feature type="domain" description="DNA2/NAM7 helicase-like C-terminal" evidence="8">
    <location>
        <begin position="1369"/>
        <end position="1554"/>
    </location>
</feature>
<dbReference type="FunFam" id="3.40.50.300:FF:000326">
    <property type="entry name" value="P-loop containing nucleoside triphosphate hydrolase"/>
    <property type="match status" value="1"/>
</dbReference>
<organism evidence="9 10">
    <name type="scientific">Planoprotostelium fungivorum</name>
    <dbReference type="NCBI Taxonomy" id="1890364"/>
    <lineage>
        <taxon>Eukaryota</taxon>
        <taxon>Amoebozoa</taxon>
        <taxon>Evosea</taxon>
        <taxon>Variosea</taxon>
        <taxon>Cavosteliida</taxon>
        <taxon>Cavosteliaceae</taxon>
        <taxon>Planoprotostelium</taxon>
    </lineage>
</organism>
<feature type="region of interest" description="Disordered" evidence="6">
    <location>
        <begin position="1602"/>
        <end position="1677"/>
    </location>
</feature>